<proteinExistence type="predicted"/>
<organism evidence="1 2">
    <name type="scientific">Tetraparma gracilis</name>
    <dbReference type="NCBI Taxonomy" id="2962635"/>
    <lineage>
        <taxon>Eukaryota</taxon>
        <taxon>Sar</taxon>
        <taxon>Stramenopiles</taxon>
        <taxon>Ochrophyta</taxon>
        <taxon>Bolidophyceae</taxon>
        <taxon>Parmales</taxon>
        <taxon>Triparmaceae</taxon>
        <taxon>Tetraparma</taxon>
    </lineage>
</organism>
<sequence>MFLLSTCNEVAYTLEMQPELQGMELSPGTLFDQSNVMFGQENELGVDTLFSKELFVAH</sequence>
<evidence type="ECO:0000313" key="1">
    <source>
        <dbReference type="EMBL" id="GMI54834.1"/>
    </source>
</evidence>
<evidence type="ECO:0000313" key="2">
    <source>
        <dbReference type="Proteomes" id="UP001165060"/>
    </source>
</evidence>
<feature type="non-terminal residue" evidence="1">
    <location>
        <position position="58"/>
    </location>
</feature>
<dbReference type="Proteomes" id="UP001165060">
    <property type="component" value="Unassembled WGS sequence"/>
</dbReference>
<dbReference type="EMBL" id="BRYB01006308">
    <property type="protein sequence ID" value="GMI54834.1"/>
    <property type="molecule type" value="Genomic_DNA"/>
</dbReference>
<accession>A0ABQ6NCD6</accession>
<protein>
    <submittedName>
        <fullName evidence="1">Uncharacterized protein</fullName>
    </submittedName>
</protein>
<comment type="caution">
    <text evidence="1">The sequence shown here is derived from an EMBL/GenBank/DDBJ whole genome shotgun (WGS) entry which is preliminary data.</text>
</comment>
<name>A0ABQ6NCD6_9STRA</name>
<keyword evidence="2" id="KW-1185">Reference proteome</keyword>
<reference evidence="1 2" key="1">
    <citation type="journal article" date="2023" name="Commun. Biol.">
        <title>Genome analysis of Parmales, the sister group of diatoms, reveals the evolutionary specialization of diatoms from phago-mixotrophs to photoautotrophs.</title>
        <authorList>
            <person name="Ban H."/>
            <person name="Sato S."/>
            <person name="Yoshikawa S."/>
            <person name="Yamada K."/>
            <person name="Nakamura Y."/>
            <person name="Ichinomiya M."/>
            <person name="Sato N."/>
            <person name="Blanc-Mathieu R."/>
            <person name="Endo H."/>
            <person name="Kuwata A."/>
            <person name="Ogata H."/>
        </authorList>
    </citation>
    <scope>NUCLEOTIDE SEQUENCE [LARGE SCALE GENOMIC DNA]</scope>
</reference>
<gene>
    <name evidence="1" type="ORF">TeGR_g1464</name>
</gene>